<dbReference type="Pfam" id="PF01936">
    <property type="entry name" value="NYN"/>
    <property type="match status" value="1"/>
</dbReference>
<dbReference type="AlphaFoldDB" id="A0A955L2Q0"/>
<evidence type="ECO:0000259" key="2">
    <source>
        <dbReference type="Pfam" id="PF01936"/>
    </source>
</evidence>
<comment type="caution">
    <text evidence="3">The sequence shown here is derived from an EMBL/GenBank/DDBJ whole genome shotgun (WGS) entry which is preliminary data.</text>
</comment>
<dbReference type="PANTHER" id="PTHR35458:SF8">
    <property type="entry name" value="SLR0650 PROTEIN"/>
    <property type="match status" value="1"/>
</dbReference>
<reference evidence="3" key="2">
    <citation type="journal article" date="2021" name="Microbiome">
        <title>Successional dynamics and alternative stable states in a saline activated sludge microbial community over 9 years.</title>
        <authorList>
            <person name="Wang Y."/>
            <person name="Ye J."/>
            <person name="Ju F."/>
            <person name="Liu L."/>
            <person name="Boyd J.A."/>
            <person name="Deng Y."/>
            <person name="Parks D.H."/>
            <person name="Jiang X."/>
            <person name="Yin X."/>
            <person name="Woodcroft B.J."/>
            <person name="Tyson G.W."/>
            <person name="Hugenholtz P."/>
            <person name="Polz M.F."/>
            <person name="Zhang T."/>
        </authorList>
    </citation>
    <scope>NUCLEOTIDE SEQUENCE</scope>
    <source>
        <strain evidence="3">HKST-UBA10</strain>
    </source>
</reference>
<dbReference type="InterPro" id="IPR047140">
    <property type="entry name" value="LabA"/>
</dbReference>
<dbReference type="Proteomes" id="UP000782843">
    <property type="component" value="Unassembled WGS sequence"/>
</dbReference>
<gene>
    <name evidence="3" type="ORF">KC660_00040</name>
</gene>
<dbReference type="EMBL" id="JAGQLG010000001">
    <property type="protein sequence ID" value="MCA9381782.1"/>
    <property type="molecule type" value="Genomic_DNA"/>
</dbReference>
<dbReference type="Gene3D" id="3.40.50.1010">
    <property type="entry name" value="5'-nuclease"/>
    <property type="match status" value="1"/>
</dbReference>
<name>A0A955L2Q0_9BACT</name>
<organism evidence="3 4">
    <name type="scientific">Candidatus Dojkabacteria bacterium</name>
    <dbReference type="NCBI Taxonomy" id="2099670"/>
    <lineage>
        <taxon>Bacteria</taxon>
        <taxon>Candidatus Dojkabacteria</taxon>
    </lineage>
</organism>
<sequence length="209" mass="23438">MVKNKDQRVVVLVDVQNLYYSAKNLYNKKVNFKKVLEDAVAGRLLIRAIAYVIRADIDKEEAFFEALNEAGFDIKEKDLQIFVGGAKKGDWDVGLAMDAVRFSERADAIILVSGDGDYIPMVEYIKKAKGSLVELVAFGKTCSNDLQEVVDDFLNLENNPQRYLIPYKNPPRPQSGRRMQSNRTSPRPTDKVATAPAKPVEKPTTNIAK</sequence>
<dbReference type="GO" id="GO:0004540">
    <property type="term" value="F:RNA nuclease activity"/>
    <property type="evidence" value="ECO:0007669"/>
    <property type="project" value="InterPro"/>
</dbReference>
<proteinExistence type="predicted"/>
<feature type="non-terminal residue" evidence="3">
    <location>
        <position position="209"/>
    </location>
</feature>
<evidence type="ECO:0000313" key="3">
    <source>
        <dbReference type="EMBL" id="MCA9381782.1"/>
    </source>
</evidence>
<reference evidence="3" key="1">
    <citation type="submission" date="2020-04" db="EMBL/GenBank/DDBJ databases">
        <authorList>
            <person name="Zhang T."/>
        </authorList>
    </citation>
    <scope>NUCLEOTIDE SEQUENCE</scope>
    <source>
        <strain evidence="3">HKST-UBA10</strain>
    </source>
</reference>
<accession>A0A955L2Q0</accession>
<feature type="region of interest" description="Disordered" evidence="1">
    <location>
        <begin position="164"/>
        <end position="209"/>
    </location>
</feature>
<evidence type="ECO:0000256" key="1">
    <source>
        <dbReference type="SAM" id="MobiDB-lite"/>
    </source>
</evidence>
<feature type="compositionally biased region" description="Polar residues" evidence="1">
    <location>
        <begin position="177"/>
        <end position="187"/>
    </location>
</feature>
<evidence type="ECO:0000313" key="4">
    <source>
        <dbReference type="Proteomes" id="UP000782843"/>
    </source>
</evidence>
<feature type="domain" description="NYN" evidence="2">
    <location>
        <begin position="8"/>
        <end position="157"/>
    </location>
</feature>
<dbReference type="PANTHER" id="PTHR35458">
    <property type="entry name" value="SLR0755 PROTEIN"/>
    <property type="match status" value="1"/>
</dbReference>
<protein>
    <submittedName>
        <fullName evidence="3">NYN domain-containing protein</fullName>
    </submittedName>
</protein>
<dbReference type="CDD" id="cd10911">
    <property type="entry name" value="PIN_LabA"/>
    <property type="match status" value="1"/>
</dbReference>
<dbReference type="InterPro" id="IPR021139">
    <property type="entry name" value="NYN"/>
</dbReference>